<name>A0A8X6I9C7_9ARAC</name>
<comment type="caution">
    <text evidence="1">The sequence shown here is derived from an EMBL/GenBank/DDBJ whole genome shotgun (WGS) entry which is preliminary data.</text>
</comment>
<dbReference type="Proteomes" id="UP000886998">
    <property type="component" value="Unassembled WGS sequence"/>
</dbReference>
<organism evidence="1 2">
    <name type="scientific">Trichonephila inaurata madagascariensis</name>
    <dbReference type="NCBI Taxonomy" id="2747483"/>
    <lineage>
        <taxon>Eukaryota</taxon>
        <taxon>Metazoa</taxon>
        <taxon>Ecdysozoa</taxon>
        <taxon>Arthropoda</taxon>
        <taxon>Chelicerata</taxon>
        <taxon>Arachnida</taxon>
        <taxon>Araneae</taxon>
        <taxon>Araneomorphae</taxon>
        <taxon>Entelegynae</taxon>
        <taxon>Araneoidea</taxon>
        <taxon>Nephilidae</taxon>
        <taxon>Trichonephila</taxon>
        <taxon>Trichonephila inaurata</taxon>
    </lineage>
</organism>
<gene>
    <name evidence="1" type="ORF">TNIN_166411</name>
</gene>
<sequence length="94" mass="10912">MDSDLPSQDIKYPHYNPFPAKEHPVCSVGRIITIPPLSESEINVRPLRVTDDIKLCFRTKSRRISTTAMNRRNPIRKYLDFNSKRYRTSLSGTC</sequence>
<dbReference type="EMBL" id="BMAV01024741">
    <property type="protein sequence ID" value="GFS35726.1"/>
    <property type="molecule type" value="Genomic_DNA"/>
</dbReference>
<evidence type="ECO:0000313" key="1">
    <source>
        <dbReference type="EMBL" id="GFS35726.1"/>
    </source>
</evidence>
<dbReference type="OrthoDB" id="6439147at2759"/>
<protein>
    <submittedName>
        <fullName evidence="1">Uncharacterized protein</fullName>
    </submittedName>
</protein>
<keyword evidence="2" id="KW-1185">Reference proteome</keyword>
<reference evidence="1" key="1">
    <citation type="submission" date="2020-08" db="EMBL/GenBank/DDBJ databases">
        <title>Multicomponent nature underlies the extraordinary mechanical properties of spider dragline silk.</title>
        <authorList>
            <person name="Kono N."/>
            <person name="Nakamura H."/>
            <person name="Mori M."/>
            <person name="Yoshida Y."/>
            <person name="Ohtoshi R."/>
            <person name="Malay A.D."/>
            <person name="Moran D.A.P."/>
            <person name="Tomita M."/>
            <person name="Numata K."/>
            <person name="Arakawa K."/>
        </authorList>
    </citation>
    <scope>NUCLEOTIDE SEQUENCE</scope>
</reference>
<dbReference type="AlphaFoldDB" id="A0A8X6I9C7"/>
<proteinExistence type="predicted"/>
<evidence type="ECO:0000313" key="2">
    <source>
        <dbReference type="Proteomes" id="UP000886998"/>
    </source>
</evidence>
<accession>A0A8X6I9C7</accession>